<dbReference type="Pfam" id="PF00361">
    <property type="entry name" value="Proton_antipo_M"/>
    <property type="match status" value="1"/>
</dbReference>
<name>A0A2T0GY71_ACTMO</name>
<keyword evidence="5" id="KW-1003">Cell membrane</keyword>
<feature type="domain" description="NADH:quinone oxidoreductase/Mrp antiporter transmembrane" evidence="7">
    <location>
        <begin position="120"/>
        <end position="409"/>
    </location>
</feature>
<evidence type="ECO:0000256" key="2">
    <source>
        <dbReference type="ARBA" id="ARBA00022692"/>
    </source>
</evidence>
<dbReference type="HAMAP" id="MF_00445">
    <property type="entry name" value="NDH1_NuoN_1"/>
    <property type="match status" value="1"/>
</dbReference>
<dbReference type="InterPro" id="IPR010096">
    <property type="entry name" value="NADH-Q_OxRdtase_suN/2"/>
</dbReference>
<comment type="subunit">
    <text evidence="5">NDH-1 is composed of 14 different subunits. Subunits NuoA, H, J, K, L, M, N constitute the membrane sector of the complex.</text>
</comment>
<sequence>MESGFTALLPETALATGAVLGLLLGSWLPLRHQWPVRLMAVLACLFGLAAVFAAPPLPHPVFGGSYAVDVATQTGRVVVLGGTLLVILLSAESVRSHPRESEFHVLVQLGALGTLVLLGATDLSLLVAGYLLASIPLYALAGFRRDPVGTEAALKYYLLGALFGVVMIAGATLLYGVGRSTGYAVLARTLPTAPPGVVAVAAVALLAGLLFKAGAVPTQFWIPDVTRGADAAVAALVTTLPKVGGLVALFRLVDGVFPADGGWPVLFAVLATAAMTLGNLAALNQPTVRGLLAYSTISQVGYLLLAVTVAVESEFAGPALLYYLLAYAVTNLGAFAMVCRFPHAETPRDYRGLARWRPGAAVVLLVCLLGLVGTPPTAVFLGKLRVFLAAVDGGYGWLAVVAVVNTVISLFYYLRWLVPVFLPAVSVRDGGPVPAGGRAALGGGIAASVSLLAGIGAGLFLPLLNGPVLP</sequence>
<reference evidence="8 9" key="1">
    <citation type="submission" date="2018-03" db="EMBL/GenBank/DDBJ databases">
        <title>Actinopolyspora mortivallis from Sahara, screening for active biomolecules.</title>
        <authorList>
            <person name="Selama O."/>
            <person name="Wellington E.M.H."/>
            <person name="Hacene H."/>
        </authorList>
    </citation>
    <scope>NUCLEOTIDE SEQUENCE [LARGE SCALE GENOMIC DNA]</scope>
    <source>
        <strain evidence="8 9">M5A</strain>
    </source>
</reference>
<protein>
    <recommendedName>
        <fullName evidence="5">NADH-quinone oxidoreductase subunit N</fullName>
        <ecNumber evidence="5">7.1.1.-</ecNumber>
    </recommendedName>
    <alternativeName>
        <fullName evidence="5">NADH dehydrogenase I subunit N</fullName>
    </alternativeName>
    <alternativeName>
        <fullName evidence="5">NDH-1 subunit N</fullName>
    </alternativeName>
</protein>
<comment type="catalytic activity">
    <reaction evidence="5">
        <text>a quinone + NADH + 5 H(+)(in) = a quinol + NAD(+) + 4 H(+)(out)</text>
        <dbReference type="Rhea" id="RHEA:57888"/>
        <dbReference type="ChEBI" id="CHEBI:15378"/>
        <dbReference type="ChEBI" id="CHEBI:24646"/>
        <dbReference type="ChEBI" id="CHEBI:57540"/>
        <dbReference type="ChEBI" id="CHEBI:57945"/>
        <dbReference type="ChEBI" id="CHEBI:132124"/>
    </reaction>
</comment>
<evidence type="ECO:0000259" key="7">
    <source>
        <dbReference type="Pfam" id="PF00361"/>
    </source>
</evidence>
<dbReference type="InParanoid" id="A0A2T0GY71"/>
<keyword evidence="5" id="KW-1278">Translocase</keyword>
<dbReference type="EC" id="7.1.1.-" evidence="5"/>
<evidence type="ECO:0000313" key="9">
    <source>
        <dbReference type="Proteomes" id="UP000239352"/>
    </source>
</evidence>
<keyword evidence="4 5" id="KW-0472">Membrane</keyword>
<keyword evidence="5" id="KW-0874">Quinone</keyword>
<feature type="transmembrane region" description="Helical" evidence="5">
    <location>
        <begin position="156"/>
        <end position="177"/>
    </location>
</feature>
<evidence type="ECO:0000256" key="5">
    <source>
        <dbReference type="HAMAP-Rule" id="MF_00445"/>
    </source>
</evidence>
<organism evidence="8 9">
    <name type="scientific">Actinopolyspora mortivallis</name>
    <dbReference type="NCBI Taxonomy" id="33906"/>
    <lineage>
        <taxon>Bacteria</taxon>
        <taxon>Bacillati</taxon>
        <taxon>Actinomycetota</taxon>
        <taxon>Actinomycetes</taxon>
        <taxon>Actinopolysporales</taxon>
        <taxon>Actinopolysporaceae</taxon>
        <taxon>Actinopolyspora</taxon>
    </lineage>
</organism>
<feature type="transmembrane region" description="Helical" evidence="5">
    <location>
        <begin position="197"/>
        <end position="216"/>
    </location>
</feature>
<gene>
    <name evidence="5" type="primary">nuoN</name>
    <name evidence="8" type="ORF">CEP50_07660</name>
</gene>
<feature type="transmembrane region" description="Helical" evidence="5">
    <location>
        <begin position="74"/>
        <end position="91"/>
    </location>
</feature>
<feature type="transmembrane region" description="Helical" evidence="5">
    <location>
        <begin position="37"/>
        <end position="54"/>
    </location>
</feature>
<dbReference type="GO" id="GO:0042773">
    <property type="term" value="P:ATP synthesis coupled electron transport"/>
    <property type="evidence" value="ECO:0007669"/>
    <property type="project" value="InterPro"/>
</dbReference>
<feature type="transmembrane region" description="Helical" evidence="5">
    <location>
        <begin position="103"/>
        <end position="121"/>
    </location>
</feature>
<feature type="transmembrane region" description="Helical" evidence="5">
    <location>
        <begin position="360"/>
        <end position="382"/>
    </location>
</feature>
<feature type="transmembrane region" description="Helical" evidence="5">
    <location>
        <begin position="290"/>
        <end position="308"/>
    </location>
</feature>
<evidence type="ECO:0000256" key="3">
    <source>
        <dbReference type="ARBA" id="ARBA00022989"/>
    </source>
</evidence>
<dbReference type="Proteomes" id="UP000239352">
    <property type="component" value="Unassembled WGS sequence"/>
</dbReference>
<keyword evidence="3 5" id="KW-1133">Transmembrane helix</keyword>
<dbReference type="GO" id="GO:0008137">
    <property type="term" value="F:NADH dehydrogenase (ubiquinone) activity"/>
    <property type="evidence" value="ECO:0007669"/>
    <property type="project" value="InterPro"/>
</dbReference>
<dbReference type="PANTHER" id="PTHR22773">
    <property type="entry name" value="NADH DEHYDROGENASE"/>
    <property type="match status" value="1"/>
</dbReference>
<dbReference type="GO" id="GO:0048038">
    <property type="term" value="F:quinone binding"/>
    <property type="evidence" value="ECO:0007669"/>
    <property type="project" value="UniProtKB-KW"/>
</dbReference>
<dbReference type="InterPro" id="IPR001750">
    <property type="entry name" value="ND/Mrp_TM"/>
</dbReference>
<comment type="similarity">
    <text evidence="5">Belongs to the complex I subunit 2 family.</text>
</comment>
<keyword evidence="2 5" id="KW-0812">Transmembrane</keyword>
<feature type="transmembrane region" description="Helical" evidence="5">
    <location>
        <begin position="262"/>
        <end position="283"/>
    </location>
</feature>
<evidence type="ECO:0000256" key="4">
    <source>
        <dbReference type="ARBA" id="ARBA00023136"/>
    </source>
</evidence>
<feature type="transmembrane region" description="Helical" evidence="5">
    <location>
        <begin position="394"/>
        <end position="418"/>
    </location>
</feature>
<dbReference type="GO" id="GO:0012505">
    <property type="term" value="C:endomembrane system"/>
    <property type="evidence" value="ECO:0007669"/>
    <property type="project" value="UniProtKB-SubCell"/>
</dbReference>
<evidence type="ECO:0000313" key="8">
    <source>
        <dbReference type="EMBL" id="PRW64058.1"/>
    </source>
</evidence>
<dbReference type="AlphaFoldDB" id="A0A2T0GY71"/>
<keyword evidence="5" id="KW-0813">Transport</keyword>
<feature type="transmembrane region" description="Helical" evidence="5">
    <location>
        <begin position="127"/>
        <end position="144"/>
    </location>
</feature>
<feature type="transmembrane region" description="Helical" evidence="5">
    <location>
        <begin position="439"/>
        <end position="464"/>
    </location>
</feature>
<comment type="subcellular location">
    <subcellularLocation>
        <location evidence="5">Cell membrane</location>
        <topology evidence="5">Multi-pass membrane protein</topology>
    </subcellularLocation>
    <subcellularLocation>
        <location evidence="1">Endomembrane system</location>
        <topology evidence="1">Multi-pass membrane protein</topology>
    </subcellularLocation>
    <subcellularLocation>
        <location evidence="6">Membrane</location>
        <topology evidence="6">Multi-pass membrane protein</topology>
    </subcellularLocation>
</comment>
<comment type="caution">
    <text evidence="8">The sequence shown here is derived from an EMBL/GenBank/DDBJ whole genome shotgun (WGS) entry which is preliminary data.</text>
</comment>
<comment type="function">
    <text evidence="5">NDH-1 shuttles electrons from NADH, via FMN and iron-sulfur (Fe-S) centers, to quinones in the respiratory chain. The immediate electron acceptor for the enzyme in this species is believed to be a menaquinone. Couples the redox reaction to proton translocation (for every two electrons transferred, four hydrogen ions are translocated across the cytoplasmic membrane), and thus conserves the redox energy in a proton gradient.</text>
</comment>
<keyword evidence="9" id="KW-1185">Reference proteome</keyword>
<accession>A0A2T0GY71</accession>
<proteinExistence type="inferred from homology"/>
<evidence type="ECO:0000256" key="1">
    <source>
        <dbReference type="ARBA" id="ARBA00004127"/>
    </source>
</evidence>
<evidence type="ECO:0000256" key="6">
    <source>
        <dbReference type="RuleBase" id="RU000320"/>
    </source>
</evidence>
<dbReference type="GO" id="GO:0005886">
    <property type="term" value="C:plasma membrane"/>
    <property type="evidence" value="ECO:0007669"/>
    <property type="project" value="UniProtKB-SubCell"/>
</dbReference>
<dbReference type="STRING" id="1050202.GCA_000384035_01519"/>
<dbReference type="EMBL" id="PVSR01000007">
    <property type="protein sequence ID" value="PRW64058.1"/>
    <property type="molecule type" value="Genomic_DNA"/>
</dbReference>
<dbReference type="RefSeq" id="WP_106113235.1">
    <property type="nucleotide sequence ID" value="NZ_PVSR01000007.1"/>
</dbReference>
<feature type="transmembrane region" description="Helical" evidence="5">
    <location>
        <begin position="12"/>
        <end position="30"/>
    </location>
</feature>
<feature type="transmembrane region" description="Helical" evidence="5">
    <location>
        <begin position="228"/>
        <end position="250"/>
    </location>
</feature>
<dbReference type="GO" id="GO:0050136">
    <property type="term" value="F:NADH dehydrogenase (quinone) (non-electrogenic) activity"/>
    <property type="evidence" value="ECO:0007669"/>
    <property type="project" value="UniProtKB-UniRule"/>
</dbReference>
<feature type="transmembrane region" description="Helical" evidence="5">
    <location>
        <begin position="320"/>
        <end position="339"/>
    </location>
</feature>
<keyword evidence="5" id="KW-0520">NAD</keyword>